<keyword evidence="2" id="KW-1185">Reference proteome</keyword>
<protein>
    <submittedName>
        <fullName evidence="1">Uncharacterized protein</fullName>
    </submittedName>
</protein>
<dbReference type="EMBL" id="KZ309128">
    <property type="protein sequence ID" value="KAG8237163.1"/>
    <property type="molecule type" value="Genomic_DNA"/>
</dbReference>
<comment type="caution">
    <text evidence="1">The sequence shown here is derived from an EMBL/GenBank/DDBJ whole genome shotgun (WGS) entry which is preliminary data.</text>
</comment>
<sequence length="72" mass="8266">MVIFTILPCVSLQKKRTRAKRLLRDQTRPKVDFNRNFSSSSSTLETFLGTKFLCGLRRDCKRETVAKNRGGS</sequence>
<evidence type="ECO:0000313" key="1">
    <source>
        <dbReference type="EMBL" id="KAG8237163.1"/>
    </source>
</evidence>
<name>A0A8K0KRW3_LADFU</name>
<dbReference type="AlphaFoldDB" id="A0A8K0KRW3"/>
<gene>
    <name evidence="1" type="ORF">J437_LFUL016647</name>
</gene>
<reference evidence="1" key="2">
    <citation type="submission" date="2017-10" db="EMBL/GenBank/DDBJ databases">
        <title>Ladona fulva Genome sequencing and assembly.</title>
        <authorList>
            <person name="Murali S."/>
            <person name="Richards S."/>
            <person name="Bandaranaike D."/>
            <person name="Bellair M."/>
            <person name="Blankenburg K."/>
            <person name="Chao H."/>
            <person name="Dinh H."/>
            <person name="Doddapaneni H."/>
            <person name="Dugan-Rocha S."/>
            <person name="Elkadiri S."/>
            <person name="Gnanaolivu R."/>
            <person name="Hernandez B."/>
            <person name="Skinner E."/>
            <person name="Javaid M."/>
            <person name="Lee S."/>
            <person name="Li M."/>
            <person name="Ming W."/>
            <person name="Munidasa M."/>
            <person name="Muniz J."/>
            <person name="Nguyen L."/>
            <person name="Hughes D."/>
            <person name="Osuji N."/>
            <person name="Pu L.-L."/>
            <person name="Puazo M."/>
            <person name="Qu C."/>
            <person name="Quiroz J."/>
            <person name="Raj R."/>
            <person name="Weissenberger G."/>
            <person name="Xin Y."/>
            <person name="Zou X."/>
            <person name="Han Y."/>
            <person name="Worley K."/>
            <person name="Muzny D."/>
            <person name="Gibbs R."/>
        </authorList>
    </citation>
    <scope>NUCLEOTIDE SEQUENCE</scope>
    <source>
        <strain evidence="1">Sampled in the wild</strain>
    </source>
</reference>
<evidence type="ECO:0000313" key="2">
    <source>
        <dbReference type="Proteomes" id="UP000792457"/>
    </source>
</evidence>
<dbReference type="Proteomes" id="UP000792457">
    <property type="component" value="Unassembled WGS sequence"/>
</dbReference>
<organism evidence="1 2">
    <name type="scientific">Ladona fulva</name>
    <name type="common">Scarce chaser dragonfly</name>
    <name type="synonym">Libellula fulva</name>
    <dbReference type="NCBI Taxonomy" id="123851"/>
    <lineage>
        <taxon>Eukaryota</taxon>
        <taxon>Metazoa</taxon>
        <taxon>Ecdysozoa</taxon>
        <taxon>Arthropoda</taxon>
        <taxon>Hexapoda</taxon>
        <taxon>Insecta</taxon>
        <taxon>Pterygota</taxon>
        <taxon>Palaeoptera</taxon>
        <taxon>Odonata</taxon>
        <taxon>Epiprocta</taxon>
        <taxon>Anisoptera</taxon>
        <taxon>Libelluloidea</taxon>
        <taxon>Libellulidae</taxon>
        <taxon>Ladona</taxon>
    </lineage>
</organism>
<accession>A0A8K0KRW3</accession>
<proteinExistence type="predicted"/>
<reference evidence="1" key="1">
    <citation type="submission" date="2013-04" db="EMBL/GenBank/DDBJ databases">
        <authorList>
            <person name="Qu J."/>
            <person name="Murali S.C."/>
            <person name="Bandaranaike D."/>
            <person name="Bellair M."/>
            <person name="Blankenburg K."/>
            <person name="Chao H."/>
            <person name="Dinh H."/>
            <person name="Doddapaneni H."/>
            <person name="Downs B."/>
            <person name="Dugan-Rocha S."/>
            <person name="Elkadiri S."/>
            <person name="Gnanaolivu R.D."/>
            <person name="Hernandez B."/>
            <person name="Javaid M."/>
            <person name="Jayaseelan J.C."/>
            <person name="Lee S."/>
            <person name="Li M."/>
            <person name="Ming W."/>
            <person name="Munidasa M."/>
            <person name="Muniz J."/>
            <person name="Nguyen L."/>
            <person name="Ongeri F."/>
            <person name="Osuji N."/>
            <person name="Pu L.-L."/>
            <person name="Puazo M."/>
            <person name="Qu C."/>
            <person name="Quiroz J."/>
            <person name="Raj R."/>
            <person name="Weissenberger G."/>
            <person name="Xin Y."/>
            <person name="Zou X."/>
            <person name="Han Y."/>
            <person name="Richards S."/>
            <person name="Worley K."/>
            <person name="Muzny D."/>
            <person name="Gibbs R."/>
        </authorList>
    </citation>
    <scope>NUCLEOTIDE SEQUENCE</scope>
    <source>
        <strain evidence="1">Sampled in the wild</strain>
    </source>
</reference>